<dbReference type="InterPro" id="IPR006629">
    <property type="entry name" value="LITAF"/>
</dbReference>
<feature type="domain" description="LITAF" evidence="10">
    <location>
        <begin position="67"/>
        <end position="156"/>
    </location>
</feature>
<dbReference type="Pfam" id="PF10601">
    <property type="entry name" value="zf-LITAF-like"/>
    <property type="match status" value="1"/>
</dbReference>
<dbReference type="SMART" id="SM00714">
    <property type="entry name" value="LITAF"/>
    <property type="match status" value="1"/>
</dbReference>
<evidence type="ECO:0000256" key="1">
    <source>
        <dbReference type="ARBA" id="ARBA00004125"/>
    </source>
</evidence>
<evidence type="ECO:0000259" key="10">
    <source>
        <dbReference type="PROSITE" id="PS51837"/>
    </source>
</evidence>
<evidence type="ECO:0000256" key="5">
    <source>
        <dbReference type="ARBA" id="ARBA00022723"/>
    </source>
</evidence>
<dbReference type="InterPro" id="IPR037519">
    <property type="entry name" value="LITAF_fam"/>
</dbReference>
<comment type="subcellular location">
    <subcellularLocation>
        <location evidence="1">Endosome membrane</location>
        <topology evidence="1">Peripheral membrane protein</topology>
        <orientation evidence="1">Cytoplasmic side</orientation>
    </subcellularLocation>
    <subcellularLocation>
        <location evidence="2">Late endosome membrane</location>
    </subcellularLocation>
    <subcellularLocation>
        <location evidence="3">Lysosome membrane</location>
        <topology evidence="3">Peripheral membrane protein</topology>
        <orientation evidence="3">Cytoplasmic side</orientation>
    </subcellularLocation>
</comment>
<evidence type="ECO:0000313" key="12">
    <source>
        <dbReference type="Proteomes" id="UP000261580"/>
    </source>
</evidence>
<dbReference type="GO" id="GO:0098574">
    <property type="term" value="C:cytoplasmic side of lysosomal membrane"/>
    <property type="evidence" value="ECO:0007669"/>
    <property type="project" value="TreeGrafter"/>
</dbReference>
<feature type="transmembrane region" description="Helical" evidence="9">
    <location>
        <begin position="108"/>
        <end position="130"/>
    </location>
</feature>
<feature type="region of interest" description="Disordered" evidence="8">
    <location>
        <begin position="1"/>
        <end position="58"/>
    </location>
</feature>
<dbReference type="PROSITE" id="PS51837">
    <property type="entry name" value="LITAF"/>
    <property type="match status" value="1"/>
</dbReference>
<dbReference type="Ensembl" id="ENSNBRT00000023629.1">
    <property type="protein sequence ID" value="ENSNBRP00000023028.1"/>
    <property type="gene ID" value="ENSNBRG00000017620.1"/>
</dbReference>
<keyword evidence="9" id="KW-1133">Transmembrane helix</keyword>
<evidence type="ECO:0000256" key="8">
    <source>
        <dbReference type="SAM" id="MobiDB-lite"/>
    </source>
</evidence>
<keyword evidence="5" id="KW-0479">Metal-binding</keyword>
<protein>
    <recommendedName>
        <fullName evidence="10">LITAF domain-containing protein</fullName>
    </recommendedName>
</protein>
<comment type="similarity">
    <text evidence="4">Belongs to the CDIP1/LITAF family.</text>
</comment>
<reference evidence="11" key="1">
    <citation type="submission" date="2025-08" db="UniProtKB">
        <authorList>
            <consortium name="Ensembl"/>
        </authorList>
    </citation>
    <scope>IDENTIFICATION</scope>
</reference>
<proteinExistence type="inferred from homology"/>
<evidence type="ECO:0000256" key="3">
    <source>
        <dbReference type="ARBA" id="ARBA00004630"/>
    </source>
</evidence>
<feature type="compositionally biased region" description="Acidic residues" evidence="8">
    <location>
        <begin position="25"/>
        <end position="58"/>
    </location>
</feature>
<dbReference type="AlphaFoldDB" id="A0A3Q4HQ92"/>
<dbReference type="GO" id="GO:0008270">
    <property type="term" value="F:zinc ion binding"/>
    <property type="evidence" value="ECO:0007669"/>
    <property type="project" value="TreeGrafter"/>
</dbReference>
<reference evidence="11" key="2">
    <citation type="submission" date="2025-09" db="UniProtKB">
        <authorList>
            <consortium name="Ensembl"/>
        </authorList>
    </citation>
    <scope>IDENTIFICATION</scope>
</reference>
<dbReference type="Proteomes" id="UP000261580">
    <property type="component" value="Unassembled WGS sequence"/>
</dbReference>
<dbReference type="GeneTree" id="ENSGT01100000263632"/>
<sequence length="208" mass="23416">QADPSFYKNETPWGGIYTLPPAEVTQEESIEPEDPEDPEEPEEPVETEPEVETPEDDIAPGVLHFSSRTQTSVYICQHLVPSFFEYCCPTCKELIITQTKRKVGETTWLACCLCSMLGCIGGCCIIPFYMKNFKDVLHQCPHYYWSNNNTILTSCTCETFPASWSCLGPNSLSKMESTAEQNGKKKRLLMKGFSGLMRQKIGVPLHLT</sequence>
<evidence type="ECO:0000256" key="2">
    <source>
        <dbReference type="ARBA" id="ARBA00004414"/>
    </source>
</evidence>
<evidence type="ECO:0000256" key="6">
    <source>
        <dbReference type="ARBA" id="ARBA00022833"/>
    </source>
</evidence>
<evidence type="ECO:0000256" key="4">
    <source>
        <dbReference type="ARBA" id="ARBA00005975"/>
    </source>
</evidence>
<dbReference type="PANTHER" id="PTHR23292:SF35">
    <property type="entry name" value="LITAF DOMAIN-CONTAINING PROTEIN"/>
    <property type="match status" value="1"/>
</dbReference>
<dbReference type="STRING" id="32507.ENSNBRP00000023028"/>
<evidence type="ECO:0000256" key="9">
    <source>
        <dbReference type="SAM" id="Phobius"/>
    </source>
</evidence>
<keyword evidence="6" id="KW-0862">Zinc</keyword>
<dbReference type="GO" id="GO:0098560">
    <property type="term" value="C:cytoplasmic side of late endosome membrane"/>
    <property type="evidence" value="ECO:0007669"/>
    <property type="project" value="TreeGrafter"/>
</dbReference>
<organism evidence="11 12">
    <name type="scientific">Neolamprologus brichardi</name>
    <name type="common">Fairy cichlid</name>
    <name type="synonym">Lamprologus brichardi</name>
    <dbReference type="NCBI Taxonomy" id="32507"/>
    <lineage>
        <taxon>Eukaryota</taxon>
        <taxon>Metazoa</taxon>
        <taxon>Chordata</taxon>
        <taxon>Craniata</taxon>
        <taxon>Vertebrata</taxon>
        <taxon>Euteleostomi</taxon>
        <taxon>Actinopterygii</taxon>
        <taxon>Neopterygii</taxon>
        <taxon>Teleostei</taxon>
        <taxon>Neoteleostei</taxon>
        <taxon>Acanthomorphata</taxon>
        <taxon>Ovalentaria</taxon>
        <taxon>Cichlomorphae</taxon>
        <taxon>Cichliformes</taxon>
        <taxon>Cichlidae</taxon>
        <taxon>African cichlids</taxon>
        <taxon>Pseudocrenilabrinae</taxon>
        <taxon>Lamprologini</taxon>
        <taxon>Neolamprologus</taxon>
    </lineage>
</organism>
<dbReference type="GO" id="GO:0005634">
    <property type="term" value="C:nucleus"/>
    <property type="evidence" value="ECO:0007669"/>
    <property type="project" value="TreeGrafter"/>
</dbReference>
<evidence type="ECO:0000313" key="11">
    <source>
        <dbReference type="Ensembl" id="ENSNBRP00000023028.1"/>
    </source>
</evidence>
<accession>A0A3Q4HQ92</accession>
<keyword evidence="9" id="KW-0812">Transmembrane</keyword>
<evidence type="ECO:0000256" key="7">
    <source>
        <dbReference type="ARBA" id="ARBA00023136"/>
    </source>
</evidence>
<keyword evidence="7 9" id="KW-0472">Membrane</keyword>
<name>A0A3Q4HQ92_NEOBR</name>
<dbReference type="PANTHER" id="PTHR23292">
    <property type="entry name" value="LIPOPOLYSACCHARIDE-INDUCED TUMOR NECROSIS FACTOR-ALPHA FACTOR"/>
    <property type="match status" value="1"/>
</dbReference>
<keyword evidence="12" id="KW-1185">Reference proteome</keyword>